<keyword evidence="4" id="KW-1185">Reference proteome</keyword>
<evidence type="ECO:0000256" key="1">
    <source>
        <dbReference type="SAM" id="Phobius"/>
    </source>
</evidence>
<evidence type="ECO:0000313" key="2">
    <source>
        <dbReference type="EMBL" id="CAE8583377.1"/>
    </source>
</evidence>
<keyword evidence="1" id="KW-0812">Transmembrane</keyword>
<dbReference type="Proteomes" id="UP000654075">
    <property type="component" value="Unassembled WGS sequence"/>
</dbReference>
<protein>
    <submittedName>
        <fullName evidence="2">Uncharacterized protein</fullName>
    </submittedName>
</protein>
<organism evidence="2 4">
    <name type="scientific">Polarella glacialis</name>
    <name type="common">Dinoflagellate</name>
    <dbReference type="NCBI Taxonomy" id="89957"/>
    <lineage>
        <taxon>Eukaryota</taxon>
        <taxon>Sar</taxon>
        <taxon>Alveolata</taxon>
        <taxon>Dinophyceae</taxon>
        <taxon>Suessiales</taxon>
        <taxon>Suessiaceae</taxon>
        <taxon>Polarella</taxon>
    </lineage>
</organism>
<proteinExistence type="predicted"/>
<dbReference type="Proteomes" id="UP000626109">
    <property type="component" value="Unassembled WGS sequence"/>
</dbReference>
<accession>A0A813DCP5</accession>
<comment type="caution">
    <text evidence="2">The sequence shown here is derived from an EMBL/GenBank/DDBJ whole genome shotgun (WGS) entry which is preliminary data.</text>
</comment>
<dbReference type="EMBL" id="CAJNNV010000705">
    <property type="protein sequence ID" value="CAE8583377.1"/>
    <property type="molecule type" value="Genomic_DNA"/>
</dbReference>
<reference evidence="2" key="1">
    <citation type="submission" date="2021-02" db="EMBL/GenBank/DDBJ databases">
        <authorList>
            <person name="Dougan E. K."/>
            <person name="Rhodes N."/>
            <person name="Thang M."/>
            <person name="Chan C."/>
        </authorList>
    </citation>
    <scope>NUCLEOTIDE SEQUENCE</scope>
</reference>
<gene>
    <name evidence="2" type="ORF">PGLA1383_LOCUS2349</name>
    <name evidence="3" type="ORF">PGLA2088_LOCUS19611</name>
</gene>
<sequence length="222" mass="23830">MVPACEEIDVETIQALMTDSSDGGEEHTSLQTFVRRQKVVVVPVCACALLLLCGLAARLSSSSPNVGKQSRFDLLGLQGLSEVQAINYTIYESGQKVGPGSAPDVAAFTKIIATYKEVMDLDFTIKDAVTGEIVPASGVEVGKNYDLLGFFVANQPITVNIYMVGAKQPITKTVASVADLKQMIVVYKETMSCTFTIKDTSGNVVDESNLKEGIVYNLYGDL</sequence>
<keyword evidence="1" id="KW-1133">Transmembrane helix</keyword>
<keyword evidence="1" id="KW-0472">Membrane</keyword>
<dbReference type="AlphaFoldDB" id="A0A813DCP5"/>
<evidence type="ECO:0000313" key="3">
    <source>
        <dbReference type="EMBL" id="CAE8675916.1"/>
    </source>
</evidence>
<name>A0A813DCP5_POLGL</name>
<dbReference type="EMBL" id="CAJNNW010025160">
    <property type="protein sequence ID" value="CAE8675916.1"/>
    <property type="molecule type" value="Genomic_DNA"/>
</dbReference>
<evidence type="ECO:0000313" key="4">
    <source>
        <dbReference type="Proteomes" id="UP000654075"/>
    </source>
</evidence>
<feature type="transmembrane region" description="Helical" evidence="1">
    <location>
        <begin position="39"/>
        <end position="59"/>
    </location>
</feature>